<dbReference type="RefSeq" id="WP_075967688.1">
    <property type="nucleotide sequence ID" value="NZ_BQNZ01000003.1"/>
</dbReference>
<comment type="caution">
    <text evidence="1">The sequence shown here is derived from an EMBL/GenBank/DDBJ whole genome shotgun (WGS) entry which is preliminary data.</text>
</comment>
<name>A0AA37NEH7_9BACT</name>
<proteinExistence type="predicted"/>
<evidence type="ECO:0000313" key="1">
    <source>
        <dbReference type="EMBL" id="GKH73222.1"/>
    </source>
</evidence>
<dbReference type="Proteomes" id="UP001055114">
    <property type="component" value="Unassembled WGS sequence"/>
</dbReference>
<dbReference type="AlphaFoldDB" id="A0AA37NEH7"/>
<gene>
    <name evidence="1" type="ORF">CE91St3_30850</name>
</gene>
<dbReference type="EMBL" id="BQNZ01000003">
    <property type="protein sequence ID" value="GKH73222.1"/>
    <property type="molecule type" value="Genomic_DNA"/>
</dbReference>
<protein>
    <submittedName>
        <fullName evidence="1">Uncharacterized protein</fullName>
    </submittedName>
</protein>
<sequence>MNTLEKLRDFINSHEDWELEANKAIEENGWNDEIGEDYGICSDQTHRLAFDGNMVAHIVAK</sequence>
<organism evidence="1 2">
    <name type="scientific">Parabacteroides merdae</name>
    <dbReference type="NCBI Taxonomy" id="46503"/>
    <lineage>
        <taxon>Bacteria</taxon>
        <taxon>Pseudomonadati</taxon>
        <taxon>Bacteroidota</taxon>
        <taxon>Bacteroidia</taxon>
        <taxon>Bacteroidales</taxon>
        <taxon>Tannerellaceae</taxon>
        <taxon>Parabacteroides</taxon>
    </lineage>
</organism>
<reference evidence="1" key="1">
    <citation type="submission" date="2022-01" db="EMBL/GenBank/DDBJ databases">
        <title>Novel bile acid biosynthetic pathways are enriched in the microbiome of centenarians.</title>
        <authorList>
            <person name="Sato Y."/>
            <person name="Atarashi K."/>
            <person name="Plichta R.D."/>
            <person name="Arai Y."/>
            <person name="Sasajima S."/>
            <person name="Kearney M.S."/>
            <person name="Suda W."/>
            <person name="Takeshita K."/>
            <person name="Sasaki T."/>
            <person name="Okamoto S."/>
            <person name="Skelly N.A."/>
            <person name="Okamura Y."/>
            <person name="Vlamakis H."/>
            <person name="Li Y."/>
            <person name="Tanoue T."/>
            <person name="Takei H."/>
            <person name="Nittono H."/>
            <person name="Narushima S."/>
            <person name="Irie J."/>
            <person name="Itoh H."/>
            <person name="Moriya K."/>
            <person name="Sugiura Y."/>
            <person name="Suematsu M."/>
            <person name="Moritoki N."/>
            <person name="Shibata S."/>
            <person name="Littman R.D."/>
            <person name="Fischbach A.M."/>
            <person name="Uwamino Y."/>
            <person name="Inoue T."/>
            <person name="Honda A."/>
            <person name="Hattori M."/>
            <person name="Murai T."/>
            <person name="Xavier J.R."/>
            <person name="Hirose N."/>
            <person name="Honda K."/>
        </authorList>
    </citation>
    <scope>NUCLEOTIDE SEQUENCE</scope>
    <source>
        <strain evidence="1">CE91-St3</strain>
    </source>
</reference>
<evidence type="ECO:0000313" key="2">
    <source>
        <dbReference type="Proteomes" id="UP001055114"/>
    </source>
</evidence>
<accession>A0AA37NEH7</accession>